<evidence type="ECO:0000313" key="3">
    <source>
        <dbReference type="Proteomes" id="UP001499878"/>
    </source>
</evidence>
<evidence type="ECO:0000256" key="1">
    <source>
        <dbReference type="SAM" id="Phobius"/>
    </source>
</evidence>
<dbReference type="Proteomes" id="UP001499878">
    <property type="component" value="Unassembled WGS sequence"/>
</dbReference>
<comment type="caution">
    <text evidence="2">The sequence shown here is derived from an EMBL/GenBank/DDBJ whole genome shotgun (WGS) entry which is preliminary data.</text>
</comment>
<keyword evidence="1" id="KW-1133">Transmembrane helix</keyword>
<organism evidence="2 3">
    <name type="scientific">Streptomyces thinghirensis</name>
    <dbReference type="NCBI Taxonomy" id="551547"/>
    <lineage>
        <taxon>Bacteria</taxon>
        <taxon>Bacillati</taxon>
        <taxon>Actinomycetota</taxon>
        <taxon>Actinomycetes</taxon>
        <taxon>Kitasatosporales</taxon>
        <taxon>Streptomycetaceae</taxon>
        <taxon>Streptomyces</taxon>
    </lineage>
</organism>
<name>A0ABP9T016_9ACTN</name>
<gene>
    <name evidence="2" type="ORF">GCM10023323_24200</name>
</gene>
<keyword evidence="3" id="KW-1185">Reference proteome</keyword>
<protein>
    <submittedName>
        <fullName evidence="2">Uncharacterized protein</fullName>
    </submittedName>
</protein>
<keyword evidence="1" id="KW-0472">Membrane</keyword>
<reference evidence="3" key="1">
    <citation type="journal article" date="2019" name="Int. J. Syst. Evol. Microbiol.">
        <title>The Global Catalogue of Microorganisms (GCM) 10K type strain sequencing project: providing services to taxonomists for standard genome sequencing and annotation.</title>
        <authorList>
            <consortium name="The Broad Institute Genomics Platform"/>
            <consortium name="The Broad Institute Genome Sequencing Center for Infectious Disease"/>
            <person name="Wu L."/>
            <person name="Ma J."/>
        </authorList>
    </citation>
    <scope>NUCLEOTIDE SEQUENCE [LARGE SCALE GENOMIC DNA]</scope>
    <source>
        <strain evidence="3">JCM 18306</strain>
    </source>
</reference>
<feature type="transmembrane region" description="Helical" evidence="1">
    <location>
        <begin position="18"/>
        <end position="39"/>
    </location>
</feature>
<sequence length="44" mass="4685">MEAATDGIAVAYKGLGGVATWVIVAIIVLVVVWVIMSVVRRNRS</sequence>
<proteinExistence type="predicted"/>
<accession>A0ABP9T016</accession>
<evidence type="ECO:0000313" key="2">
    <source>
        <dbReference type="EMBL" id="GAA5207683.1"/>
    </source>
</evidence>
<keyword evidence="1" id="KW-0812">Transmembrane</keyword>
<dbReference type="RefSeq" id="WP_345629438.1">
    <property type="nucleotide sequence ID" value="NZ_BAABJR010000005.1"/>
</dbReference>
<dbReference type="EMBL" id="BAABJR010000005">
    <property type="protein sequence ID" value="GAA5207683.1"/>
    <property type="molecule type" value="Genomic_DNA"/>
</dbReference>